<dbReference type="OrthoDB" id="957452at2"/>
<accession>A0A344TGY4</accession>
<dbReference type="Gene3D" id="3.40.50.300">
    <property type="entry name" value="P-loop containing nucleotide triphosphate hydrolases"/>
    <property type="match status" value="1"/>
</dbReference>
<name>A0A344TGY4_9BACT</name>
<dbReference type="Proteomes" id="UP000251993">
    <property type="component" value="Chromosome"/>
</dbReference>
<gene>
    <name evidence="1" type="ORF">DR864_09255</name>
</gene>
<reference evidence="1 2" key="1">
    <citation type="submission" date="2018-07" db="EMBL/GenBank/DDBJ databases">
        <title>Genome sequencing of Runella.</title>
        <authorList>
            <person name="Baek M.-G."/>
            <person name="Yi H."/>
        </authorList>
    </citation>
    <scope>NUCLEOTIDE SEQUENCE [LARGE SCALE GENOMIC DNA]</scope>
    <source>
        <strain evidence="1 2">HYN0085</strain>
    </source>
</reference>
<evidence type="ECO:0008006" key="3">
    <source>
        <dbReference type="Google" id="ProtNLM"/>
    </source>
</evidence>
<dbReference type="EMBL" id="CP030850">
    <property type="protein sequence ID" value="AXE17905.1"/>
    <property type="molecule type" value="Genomic_DNA"/>
</dbReference>
<sequence length="166" mass="18733">MRHIINLIGPPSAGKSTVIQELKRLLPFYEVLAIDDFRQRLKVTTPEEENTAWNQLWMAALKADYCIIESTGTSPQLSMMLDRLWRAPGTNILTVALLASPRTRRLRDTQRASEGYQPLPRLSEPVGQRWKPLSELSVSVSLDADKLPATQLAALLRDQLPPDFID</sequence>
<dbReference type="Pfam" id="PF13671">
    <property type="entry name" value="AAA_33"/>
    <property type="match status" value="1"/>
</dbReference>
<dbReference type="RefSeq" id="WP_114066690.1">
    <property type="nucleotide sequence ID" value="NZ_CP030850.1"/>
</dbReference>
<dbReference type="InterPro" id="IPR027417">
    <property type="entry name" value="P-loop_NTPase"/>
</dbReference>
<evidence type="ECO:0000313" key="2">
    <source>
        <dbReference type="Proteomes" id="UP000251993"/>
    </source>
</evidence>
<proteinExistence type="predicted"/>
<protein>
    <recommendedName>
        <fullName evidence="3">AAA family ATPase</fullName>
    </recommendedName>
</protein>
<dbReference type="SUPFAM" id="SSF52540">
    <property type="entry name" value="P-loop containing nucleoside triphosphate hydrolases"/>
    <property type="match status" value="1"/>
</dbReference>
<evidence type="ECO:0000313" key="1">
    <source>
        <dbReference type="EMBL" id="AXE17905.1"/>
    </source>
</evidence>
<dbReference type="AlphaFoldDB" id="A0A344TGY4"/>
<dbReference type="KEGG" id="run:DR864_09255"/>
<organism evidence="1 2">
    <name type="scientific">Runella rosea</name>
    <dbReference type="NCBI Taxonomy" id="2259595"/>
    <lineage>
        <taxon>Bacteria</taxon>
        <taxon>Pseudomonadati</taxon>
        <taxon>Bacteroidota</taxon>
        <taxon>Cytophagia</taxon>
        <taxon>Cytophagales</taxon>
        <taxon>Spirosomataceae</taxon>
        <taxon>Runella</taxon>
    </lineage>
</organism>
<keyword evidence="2" id="KW-1185">Reference proteome</keyword>